<dbReference type="RefSeq" id="WP_194077194.1">
    <property type="nucleotide sequence ID" value="NZ_CP061839.1"/>
</dbReference>
<dbReference type="InterPro" id="IPR027417">
    <property type="entry name" value="P-loop_NTPase"/>
</dbReference>
<proteinExistence type="predicted"/>
<dbReference type="InterPro" id="IPR041685">
    <property type="entry name" value="AAA_GajA/Old/RecF-like"/>
</dbReference>
<dbReference type="SUPFAM" id="SSF52540">
    <property type="entry name" value="P-loop containing nucleoside triphosphate hydrolases"/>
    <property type="match status" value="1"/>
</dbReference>
<dbReference type="AlphaFoldDB" id="A0A7S7AWV3"/>
<dbReference type="Pfam" id="PF13175">
    <property type="entry name" value="AAA_15"/>
    <property type="match status" value="1"/>
</dbReference>
<evidence type="ECO:0000259" key="1">
    <source>
        <dbReference type="Pfam" id="PF13175"/>
    </source>
</evidence>
<sequence>MISEIVLHNYKSFIDQKIKTAPLTVLTGLNSTGKSSIIKAIKIIKVAYSQGVSVRNFDKIYNVFALKSKLVKGDSFFHILKV</sequence>
<accession>A0A7S7AWV3</accession>
<name>A0A7S7AWV3_9SPIR</name>
<evidence type="ECO:0000313" key="3">
    <source>
        <dbReference type="Proteomes" id="UP000593915"/>
    </source>
</evidence>
<protein>
    <submittedName>
        <fullName evidence="2">AAA family ATPase</fullName>
    </submittedName>
</protein>
<organism evidence="2 3">
    <name type="scientific">Treponema pedis</name>
    <dbReference type="NCBI Taxonomy" id="409322"/>
    <lineage>
        <taxon>Bacteria</taxon>
        <taxon>Pseudomonadati</taxon>
        <taxon>Spirochaetota</taxon>
        <taxon>Spirochaetia</taxon>
        <taxon>Spirochaetales</taxon>
        <taxon>Treponemataceae</taxon>
        <taxon>Treponema</taxon>
    </lineage>
</organism>
<evidence type="ECO:0000313" key="2">
    <source>
        <dbReference type="EMBL" id="QOW61700.1"/>
    </source>
</evidence>
<dbReference type="EMBL" id="CP061839">
    <property type="protein sequence ID" value="QOW61700.1"/>
    <property type="molecule type" value="Genomic_DNA"/>
</dbReference>
<gene>
    <name evidence="2" type="ORF">IFE08_04830</name>
</gene>
<dbReference type="Proteomes" id="UP000593915">
    <property type="component" value="Chromosome"/>
</dbReference>
<reference evidence="2 3" key="1">
    <citation type="submission" date="2020-09" db="EMBL/GenBank/DDBJ databases">
        <title>Characterization of Treponema spp. from bovine digital dermatitis in Korea.</title>
        <authorList>
            <person name="Espiritu H.M."/>
            <person name="Cho Y.I."/>
            <person name="Mamuad L."/>
        </authorList>
    </citation>
    <scope>NUCLEOTIDE SEQUENCE [LARGE SCALE GENOMIC DNA]</scope>
    <source>
        <strain evidence="2 3">KS1</strain>
    </source>
</reference>
<feature type="domain" description="Endonuclease GajA/Old nuclease/RecF-like AAA" evidence="1">
    <location>
        <begin position="1"/>
        <end position="46"/>
    </location>
</feature>
<dbReference type="Gene3D" id="3.40.50.300">
    <property type="entry name" value="P-loop containing nucleotide triphosphate hydrolases"/>
    <property type="match status" value="1"/>
</dbReference>